<dbReference type="OrthoDB" id="5504591at2"/>
<comment type="caution">
    <text evidence="1">The sequence shown here is derived from an EMBL/GenBank/DDBJ whole genome shotgun (WGS) entry which is preliminary data.</text>
</comment>
<protein>
    <submittedName>
        <fullName evidence="1">Uncharacterized protein</fullName>
    </submittedName>
</protein>
<keyword evidence="2" id="KW-1185">Reference proteome</keyword>
<proteinExistence type="predicted"/>
<evidence type="ECO:0000313" key="2">
    <source>
        <dbReference type="Proteomes" id="UP000023435"/>
    </source>
</evidence>
<dbReference type="Proteomes" id="UP000023435">
    <property type="component" value="Unassembled WGS sequence"/>
</dbReference>
<reference evidence="1 2" key="1">
    <citation type="journal article" date="2014" name="Genome Announc.">
        <title>Draft Genome Sequence of Lysobacter capsici AZ78, a Bacterium Antagonistic to Plant-Pathogenic Oomycetes.</title>
        <authorList>
            <person name="Puopolo G."/>
            <person name="Sonego P."/>
            <person name="Engelen K."/>
            <person name="Pertot I."/>
        </authorList>
    </citation>
    <scope>NUCLEOTIDE SEQUENCE [LARGE SCALE GENOMIC DNA]</scope>
    <source>
        <strain evidence="1 2">AZ78</strain>
    </source>
</reference>
<organism evidence="1 2">
    <name type="scientific">Lysobacter capsici AZ78</name>
    <dbReference type="NCBI Taxonomy" id="1444315"/>
    <lineage>
        <taxon>Bacteria</taxon>
        <taxon>Pseudomonadati</taxon>
        <taxon>Pseudomonadota</taxon>
        <taxon>Gammaproteobacteria</taxon>
        <taxon>Lysobacterales</taxon>
        <taxon>Lysobacteraceae</taxon>
        <taxon>Lysobacter</taxon>
    </lineage>
</organism>
<gene>
    <name evidence="1" type="ORF">AZ78_3396</name>
</gene>
<accession>A0A120AH94</accession>
<evidence type="ECO:0000313" key="1">
    <source>
        <dbReference type="EMBL" id="KWS05843.1"/>
    </source>
</evidence>
<dbReference type="EMBL" id="JAJA02000001">
    <property type="protein sequence ID" value="KWS05843.1"/>
    <property type="molecule type" value="Genomic_DNA"/>
</dbReference>
<sequence length="140" mass="16106">MTRPPLPEELFRLERQQELAADVEPFGRDLAERVASGLQAGWVLAYGHRDYCGMGLYWRDGRFCYAEIYDGRPDEPALRVFDERGAFVEWFARQSTASLARLDDPKPFFRGNQVIARWRVLEFVKQADAGPPAYPQLPPD</sequence>
<name>A0A120AH94_9GAMM</name>
<dbReference type="AlphaFoldDB" id="A0A120AH94"/>
<dbReference type="RefSeq" id="WP_036107901.1">
    <property type="nucleotide sequence ID" value="NZ_JAJA02000001.1"/>
</dbReference>